<name>A0A166N3Y5_9PEZI</name>
<keyword evidence="3" id="KW-1185">Reference proteome</keyword>
<sequence length="265" mass="30003">MISPTTDPFPILLGDFNLPHKRRGWSEAQTRTCCCQAPIAANRRHWYGLPTTSENHHLLGQLILSHRNNLCWLATEGSPCCKKCIKDKLQKIMSPLLGRIRHAALKSEIEVDVHTDTLLRALEAAMENLVPPVKWETDCFASKLPAPSYIDNYWAEGECSASFQRLHAWQAFERGTIRPSVAPPTTPGRRRTGHGADMFPKGRRGAMSLRDKPVSRPITLDVWKKRRTRSATDNPSGRPQVQARLWILSRCPDSRCRGFSTPRFT</sequence>
<comment type="caution">
    <text evidence="2">The sequence shown here is derived from an EMBL/GenBank/DDBJ whole genome shotgun (WGS) entry which is preliminary data.</text>
</comment>
<proteinExistence type="predicted"/>
<reference evidence="2 3" key="1">
    <citation type="submission" date="2015-06" db="EMBL/GenBank/DDBJ databases">
        <title>Survival trade-offs in plant roots during colonization by closely related pathogenic and mutualistic fungi.</title>
        <authorList>
            <person name="Hacquard S."/>
            <person name="Kracher B."/>
            <person name="Hiruma K."/>
            <person name="Weinman A."/>
            <person name="Muench P."/>
            <person name="Garrido Oter R."/>
            <person name="Ver Loren van Themaat E."/>
            <person name="Dallerey J.-F."/>
            <person name="Damm U."/>
            <person name="Henrissat B."/>
            <person name="Lespinet O."/>
            <person name="Thon M."/>
            <person name="Kemen E."/>
            <person name="McHardy A.C."/>
            <person name="Schulze-Lefert P."/>
            <person name="O'Connell R.J."/>
        </authorList>
    </citation>
    <scope>NUCLEOTIDE SEQUENCE [LARGE SCALE GENOMIC DNA]</scope>
    <source>
        <strain evidence="2 3">0861</strain>
    </source>
</reference>
<dbReference type="EMBL" id="LFIV01000229">
    <property type="protein sequence ID" value="KZL65284.1"/>
    <property type="molecule type" value="Genomic_DNA"/>
</dbReference>
<evidence type="ECO:0000313" key="2">
    <source>
        <dbReference type="EMBL" id="KZL65284.1"/>
    </source>
</evidence>
<organism evidence="2 3">
    <name type="scientific">Colletotrichum tofieldiae</name>
    <dbReference type="NCBI Taxonomy" id="708197"/>
    <lineage>
        <taxon>Eukaryota</taxon>
        <taxon>Fungi</taxon>
        <taxon>Dikarya</taxon>
        <taxon>Ascomycota</taxon>
        <taxon>Pezizomycotina</taxon>
        <taxon>Sordariomycetes</taxon>
        <taxon>Hypocreomycetidae</taxon>
        <taxon>Glomerellales</taxon>
        <taxon>Glomerellaceae</taxon>
        <taxon>Colletotrichum</taxon>
        <taxon>Colletotrichum spaethianum species complex</taxon>
    </lineage>
</organism>
<evidence type="ECO:0000313" key="3">
    <source>
        <dbReference type="Proteomes" id="UP000076552"/>
    </source>
</evidence>
<accession>A0A166N3Y5</accession>
<dbReference type="AlphaFoldDB" id="A0A166N3Y5"/>
<feature type="region of interest" description="Disordered" evidence="1">
    <location>
        <begin position="178"/>
        <end position="209"/>
    </location>
</feature>
<dbReference type="Proteomes" id="UP000076552">
    <property type="component" value="Unassembled WGS sequence"/>
</dbReference>
<protein>
    <submittedName>
        <fullName evidence="2">Uncharacterized protein</fullName>
    </submittedName>
</protein>
<evidence type="ECO:0000256" key="1">
    <source>
        <dbReference type="SAM" id="MobiDB-lite"/>
    </source>
</evidence>
<gene>
    <name evidence="2" type="ORF">CT0861_04417</name>
</gene>